<dbReference type="EMBL" id="CP035945">
    <property type="protein sequence ID" value="QBE99992.1"/>
    <property type="molecule type" value="Genomic_DNA"/>
</dbReference>
<proteinExistence type="predicted"/>
<gene>
    <name evidence="1" type="ORF">PMF13cell1_05588</name>
</gene>
<dbReference type="Proteomes" id="UP000289794">
    <property type="component" value="Chromosome"/>
</dbReference>
<dbReference type="AlphaFoldDB" id="A0A4P6M5Z7"/>
<accession>A0A4P6M5Z7</accession>
<dbReference type="KEGG" id="bpro:PMF13cell1_05588"/>
<evidence type="ECO:0000313" key="2">
    <source>
        <dbReference type="Proteomes" id="UP000289794"/>
    </source>
</evidence>
<organism evidence="1 2">
    <name type="scientific">Blautia producta</name>
    <dbReference type="NCBI Taxonomy" id="33035"/>
    <lineage>
        <taxon>Bacteria</taxon>
        <taxon>Bacillati</taxon>
        <taxon>Bacillota</taxon>
        <taxon>Clostridia</taxon>
        <taxon>Lachnospirales</taxon>
        <taxon>Lachnospiraceae</taxon>
        <taxon>Blautia</taxon>
    </lineage>
</organism>
<reference evidence="1 2" key="1">
    <citation type="submission" date="2019-01" db="EMBL/GenBank/DDBJ databases">
        <title>PMF-metabolizing Aryl O-demethylase.</title>
        <authorList>
            <person name="Kim M."/>
        </authorList>
    </citation>
    <scope>NUCLEOTIDE SEQUENCE [LARGE SCALE GENOMIC DNA]</scope>
    <source>
        <strain evidence="1 2">PMF1</strain>
    </source>
</reference>
<sequence>MLLSGLMPETPLGKIVATRCEENKEILKHFSPEENRIRNDWRSKHSLKEEMTEAEMEKAVSSLQETLARAFG</sequence>
<evidence type="ECO:0000313" key="1">
    <source>
        <dbReference type="EMBL" id="QBE99992.1"/>
    </source>
</evidence>
<protein>
    <submittedName>
        <fullName evidence="1">Uncharacterized protein</fullName>
    </submittedName>
</protein>
<name>A0A4P6M5Z7_9FIRM</name>